<sequence length="820" mass="92199">PLIYDHELYGILELASAEPFDTAKQKFLDETNRVIATAIFSTKQREQVQNLLEISRQAQAEAERAAQEAEQAKQDAQQKAEDVQQANIQLEEQQQKLQQQSEELQQINAHLEEQQHRLQQQSEELRQQNDSLNRAKEELDKRAKDLELASKYKSEFLANMSHELRTPLNSIILLSKMLSRNDKQNLDEKDIKQVNVIHQAGEELLRLINDILDLSKIEAGKVTLNPSQFSTASLVKNFHDLFHSLAEEKGLDFIVQDELNTTMVSDKDKLSQVIRNLLSNAFKFTRQGSITLHLQASPTQKDHVQISVTDTGIGIPKDKQQLVFEAFQQADGSTSREFGGTGLGLSIAREYVKLLQGTIVLESEEGQGTTFTLTLPLVLPDIDMPAASPEEASDQEQPLSMPSSPAPQSLSAIDPSEIVDDRDHIIPQDKVILIIEDNADLAHTTMEVTRDMGFKVLVALDGRTGLTLAEQFRPTGILLDLVLPDINGMEVLRELKSTRELRHIPVHIVSSKERDNTFRHAGAIGYYQKPLNDIDIQHAIENLVAVSEKYPKHLLIVEDNDTQREALRDFISESDEIQIVGVPSQTQAIEEIEKEIYDAAIIDLELKDGSGYDICKYIKERNIPLPVIIYTGRELTEAEERELRKYTDSIIIKTARSYERLSDEVSLFLHKMSQDAETQSASPHSLPHPLESQGDLSGKKVLIVDDDMKNVFVLASALENNGATVIDAPNGKAALERLRQEHDIALVLMDVMMPVMDGYTAIREIRKDDQLKHLPIIALTAKALKGDRQKCIQAGANDYISKPVDYDGLIRLVKAWIEKD</sequence>
<dbReference type="CDD" id="cd00082">
    <property type="entry name" value="HisKA"/>
    <property type="match status" value="1"/>
</dbReference>
<keyword evidence="3 5" id="KW-0597">Phosphoprotein</keyword>
<dbReference type="Gene3D" id="3.40.50.2300">
    <property type="match status" value="3"/>
</dbReference>
<evidence type="ECO:0000256" key="6">
    <source>
        <dbReference type="SAM" id="Coils"/>
    </source>
</evidence>
<accession>A0A9D5JYE0</accession>
<dbReference type="PROSITE" id="PS50110">
    <property type="entry name" value="RESPONSE_REGULATORY"/>
    <property type="match status" value="3"/>
</dbReference>
<dbReference type="FunFam" id="3.30.565.10:FF:000010">
    <property type="entry name" value="Sensor histidine kinase RcsC"/>
    <property type="match status" value="1"/>
</dbReference>
<feature type="domain" description="Response regulatory" evidence="9">
    <location>
        <begin position="431"/>
        <end position="544"/>
    </location>
</feature>
<dbReference type="CDD" id="cd16922">
    <property type="entry name" value="HATPase_EvgS-ArcB-TorS-like"/>
    <property type="match status" value="1"/>
</dbReference>
<proteinExistence type="predicted"/>
<keyword evidence="4" id="KW-0902">Two-component regulatory system</keyword>
<dbReference type="CDD" id="cd00156">
    <property type="entry name" value="REC"/>
    <property type="match status" value="1"/>
</dbReference>
<evidence type="ECO:0000313" key="10">
    <source>
        <dbReference type="EMBL" id="MBD3326410.1"/>
    </source>
</evidence>
<feature type="modified residue" description="4-aspartylphosphate" evidence="5">
    <location>
        <position position="480"/>
    </location>
</feature>
<name>A0A9D5JYE0_9BACT</name>
<dbReference type="Pfam" id="PF00512">
    <property type="entry name" value="HisKA"/>
    <property type="match status" value="1"/>
</dbReference>
<protein>
    <recommendedName>
        <fullName evidence="2">histidine kinase</fullName>
        <ecNumber evidence="2">2.7.13.3</ecNumber>
    </recommendedName>
</protein>
<evidence type="ECO:0000256" key="5">
    <source>
        <dbReference type="PROSITE-ProRule" id="PRU00169"/>
    </source>
</evidence>
<dbReference type="InterPro" id="IPR036097">
    <property type="entry name" value="HisK_dim/P_sf"/>
</dbReference>
<organism evidence="10 11">
    <name type="scientific">candidate division KSB3 bacterium</name>
    <dbReference type="NCBI Taxonomy" id="2044937"/>
    <lineage>
        <taxon>Bacteria</taxon>
        <taxon>candidate division KSB3</taxon>
    </lineage>
</organism>
<dbReference type="SMART" id="SM00388">
    <property type="entry name" value="HisKA"/>
    <property type="match status" value="1"/>
</dbReference>
<feature type="non-terminal residue" evidence="10">
    <location>
        <position position="1"/>
    </location>
</feature>
<dbReference type="SUPFAM" id="SSF52172">
    <property type="entry name" value="CheY-like"/>
    <property type="match status" value="3"/>
</dbReference>
<comment type="catalytic activity">
    <reaction evidence="1">
        <text>ATP + protein L-histidine = ADP + protein N-phospho-L-histidine.</text>
        <dbReference type="EC" id="2.7.13.3"/>
    </reaction>
</comment>
<evidence type="ECO:0000256" key="2">
    <source>
        <dbReference type="ARBA" id="ARBA00012438"/>
    </source>
</evidence>
<dbReference type="EC" id="2.7.13.3" evidence="2"/>
<feature type="compositionally biased region" description="Polar residues" evidence="7">
    <location>
        <begin position="395"/>
        <end position="411"/>
    </location>
</feature>
<dbReference type="InterPro" id="IPR003594">
    <property type="entry name" value="HATPase_dom"/>
</dbReference>
<dbReference type="PANTHER" id="PTHR45339">
    <property type="entry name" value="HYBRID SIGNAL TRANSDUCTION HISTIDINE KINASE J"/>
    <property type="match status" value="1"/>
</dbReference>
<feature type="domain" description="Response regulatory" evidence="9">
    <location>
        <begin position="700"/>
        <end position="817"/>
    </location>
</feature>
<gene>
    <name evidence="10" type="ORF">GF339_17630</name>
</gene>
<dbReference type="Gene3D" id="3.30.565.10">
    <property type="entry name" value="Histidine kinase-like ATPase, C-terminal domain"/>
    <property type="match status" value="1"/>
</dbReference>
<dbReference type="AlphaFoldDB" id="A0A9D5JYE0"/>
<evidence type="ECO:0000259" key="8">
    <source>
        <dbReference type="PROSITE" id="PS50109"/>
    </source>
</evidence>
<evidence type="ECO:0000313" key="11">
    <source>
        <dbReference type="Proteomes" id="UP000649604"/>
    </source>
</evidence>
<dbReference type="Pfam" id="PF00072">
    <property type="entry name" value="Response_reg"/>
    <property type="match status" value="3"/>
</dbReference>
<dbReference type="InterPro" id="IPR004358">
    <property type="entry name" value="Sig_transdc_His_kin-like_C"/>
</dbReference>
<dbReference type="Gene3D" id="1.10.287.130">
    <property type="match status" value="1"/>
</dbReference>
<feature type="modified residue" description="4-aspartylphosphate" evidence="5">
    <location>
        <position position="603"/>
    </location>
</feature>
<feature type="coiled-coil region" evidence="6">
    <location>
        <begin position="45"/>
        <end position="149"/>
    </location>
</feature>
<comment type="caution">
    <text evidence="10">The sequence shown here is derived from an EMBL/GenBank/DDBJ whole genome shotgun (WGS) entry which is preliminary data.</text>
</comment>
<keyword evidence="6" id="KW-0175">Coiled coil</keyword>
<dbReference type="SUPFAM" id="SSF47384">
    <property type="entry name" value="Homodimeric domain of signal transducing histidine kinase"/>
    <property type="match status" value="1"/>
</dbReference>
<dbReference type="InterPro" id="IPR036890">
    <property type="entry name" value="HATPase_C_sf"/>
</dbReference>
<evidence type="ECO:0000259" key="9">
    <source>
        <dbReference type="PROSITE" id="PS50110"/>
    </source>
</evidence>
<evidence type="ECO:0000256" key="1">
    <source>
        <dbReference type="ARBA" id="ARBA00000085"/>
    </source>
</evidence>
<dbReference type="SMART" id="SM00448">
    <property type="entry name" value="REC"/>
    <property type="match status" value="3"/>
</dbReference>
<reference evidence="10" key="1">
    <citation type="submission" date="2019-11" db="EMBL/GenBank/DDBJ databases">
        <title>Microbial mats filling the niche in hypersaline microbial mats.</title>
        <authorList>
            <person name="Wong H.L."/>
            <person name="Macleod F.I."/>
            <person name="White R.A. III"/>
            <person name="Burns B.P."/>
        </authorList>
    </citation>
    <scope>NUCLEOTIDE SEQUENCE</scope>
    <source>
        <strain evidence="10">Rbin_158</strain>
    </source>
</reference>
<evidence type="ECO:0000256" key="3">
    <source>
        <dbReference type="ARBA" id="ARBA00022553"/>
    </source>
</evidence>
<dbReference type="InterPro" id="IPR003661">
    <property type="entry name" value="HisK_dim/P_dom"/>
</dbReference>
<dbReference type="InterPro" id="IPR001789">
    <property type="entry name" value="Sig_transdc_resp-reg_receiver"/>
</dbReference>
<dbReference type="PRINTS" id="PR00344">
    <property type="entry name" value="BCTRLSENSOR"/>
</dbReference>
<feature type="domain" description="Response regulatory" evidence="9">
    <location>
        <begin position="553"/>
        <end position="668"/>
    </location>
</feature>
<evidence type="ECO:0000256" key="4">
    <source>
        <dbReference type="ARBA" id="ARBA00023012"/>
    </source>
</evidence>
<dbReference type="SUPFAM" id="SSF55874">
    <property type="entry name" value="ATPase domain of HSP90 chaperone/DNA topoisomerase II/histidine kinase"/>
    <property type="match status" value="1"/>
</dbReference>
<feature type="domain" description="Histidine kinase" evidence="8">
    <location>
        <begin position="159"/>
        <end position="379"/>
    </location>
</feature>
<dbReference type="CDD" id="cd17546">
    <property type="entry name" value="REC_hyHK_CKI1_RcsC-like"/>
    <property type="match status" value="1"/>
</dbReference>
<dbReference type="InterPro" id="IPR011006">
    <property type="entry name" value="CheY-like_superfamily"/>
</dbReference>
<dbReference type="EMBL" id="WJJP01000576">
    <property type="protein sequence ID" value="MBD3326410.1"/>
    <property type="molecule type" value="Genomic_DNA"/>
</dbReference>
<dbReference type="GO" id="GO:0000155">
    <property type="term" value="F:phosphorelay sensor kinase activity"/>
    <property type="evidence" value="ECO:0007669"/>
    <property type="project" value="InterPro"/>
</dbReference>
<feature type="modified residue" description="4-aspartylphosphate" evidence="5">
    <location>
        <position position="750"/>
    </location>
</feature>
<dbReference type="Proteomes" id="UP000649604">
    <property type="component" value="Unassembled WGS sequence"/>
</dbReference>
<dbReference type="PROSITE" id="PS50109">
    <property type="entry name" value="HIS_KIN"/>
    <property type="match status" value="1"/>
</dbReference>
<dbReference type="PANTHER" id="PTHR45339:SF1">
    <property type="entry name" value="HYBRID SIGNAL TRANSDUCTION HISTIDINE KINASE J"/>
    <property type="match status" value="1"/>
</dbReference>
<dbReference type="Pfam" id="PF02518">
    <property type="entry name" value="HATPase_c"/>
    <property type="match status" value="1"/>
</dbReference>
<feature type="region of interest" description="Disordered" evidence="7">
    <location>
        <begin position="384"/>
        <end position="412"/>
    </location>
</feature>
<dbReference type="SMART" id="SM00387">
    <property type="entry name" value="HATPase_c"/>
    <property type="match status" value="1"/>
</dbReference>
<evidence type="ECO:0000256" key="7">
    <source>
        <dbReference type="SAM" id="MobiDB-lite"/>
    </source>
</evidence>
<dbReference type="InterPro" id="IPR005467">
    <property type="entry name" value="His_kinase_dom"/>
</dbReference>